<keyword evidence="3" id="KW-0436">Ligase</keyword>
<dbReference type="AlphaFoldDB" id="A0A1H8DHV7"/>
<dbReference type="GO" id="GO:0016874">
    <property type="term" value="F:ligase activity"/>
    <property type="evidence" value="ECO:0007669"/>
    <property type="project" value="UniProtKB-KW"/>
</dbReference>
<evidence type="ECO:0000313" key="4">
    <source>
        <dbReference type="Proteomes" id="UP000198761"/>
    </source>
</evidence>
<dbReference type="InterPro" id="IPR004175">
    <property type="entry name" value="RNA_CPDase"/>
</dbReference>
<dbReference type="OrthoDB" id="9793819at2"/>
<organism evidence="3 4">
    <name type="scientific">Gemmobacter aquatilis</name>
    <dbReference type="NCBI Taxonomy" id="933059"/>
    <lineage>
        <taxon>Bacteria</taxon>
        <taxon>Pseudomonadati</taxon>
        <taxon>Pseudomonadota</taxon>
        <taxon>Alphaproteobacteria</taxon>
        <taxon>Rhodobacterales</taxon>
        <taxon>Paracoccaceae</taxon>
        <taxon>Gemmobacter</taxon>
    </lineage>
</organism>
<dbReference type="Gene3D" id="3.90.1140.10">
    <property type="entry name" value="Cyclic phosphodiesterase"/>
    <property type="match status" value="1"/>
</dbReference>
<dbReference type="EMBL" id="FOCE01000003">
    <property type="protein sequence ID" value="SEN06869.1"/>
    <property type="molecule type" value="Genomic_DNA"/>
</dbReference>
<feature type="active site" description="Proton acceptor" evidence="2">
    <location>
        <position position="120"/>
    </location>
</feature>
<evidence type="ECO:0000256" key="1">
    <source>
        <dbReference type="ARBA" id="ARBA00022801"/>
    </source>
</evidence>
<accession>A0A1H8DHV7</accession>
<dbReference type="PANTHER" id="PTHR35561">
    <property type="entry name" value="RNA 2',3'-CYCLIC PHOSPHODIESTERASE"/>
    <property type="match status" value="1"/>
</dbReference>
<feature type="active site" description="Proton donor" evidence="2">
    <location>
        <position position="37"/>
    </location>
</feature>
<dbReference type="InterPro" id="IPR009097">
    <property type="entry name" value="Cyclic_Pdiesterase"/>
</dbReference>
<comment type="function">
    <text evidence="2">Hydrolyzes RNA 2',3'-cyclic phosphodiester to an RNA 2'-phosphomonoester.</text>
</comment>
<keyword evidence="4" id="KW-1185">Reference proteome</keyword>
<protein>
    <recommendedName>
        <fullName evidence="2">RNA 2',3'-cyclic phosphodiesterase</fullName>
        <shortName evidence="2">RNA 2',3'-CPDase</shortName>
        <ecNumber evidence="2">3.1.4.58</ecNumber>
    </recommendedName>
</protein>
<dbReference type="PANTHER" id="PTHR35561:SF1">
    <property type="entry name" value="RNA 2',3'-CYCLIC PHOSPHODIESTERASE"/>
    <property type="match status" value="1"/>
</dbReference>
<dbReference type="Proteomes" id="UP000198761">
    <property type="component" value="Unassembled WGS sequence"/>
</dbReference>
<evidence type="ECO:0000313" key="3">
    <source>
        <dbReference type="EMBL" id="SEN06869.1"/>
    </source>
</evidence>
<evidence type="ECO:0000256" key="2">
    <source>
        <dbReference type="HAMAP-Rule" id="MF_01940"/>
    </source>
</evidence>
<dbReference type="NCBIfam" id="TIGR02258">
    <property type="entry name" value="2_5_ligase"/>
    <property type="match status" value="1"/>
</dbReference>
<sequence>MIRAFVGIAMPEEVTARLRLLQFLLPLPRRTEPEDFHLTLAFLGEQPDPVLEAVHEGLEALVIAPFALELRGVGLFGGAKPRIAWAGVAANPALIHLQAKVARIAVAAGVPVAARDFAPHVTLGRFPPPDPEAALRLEQAVVAEQGFHAGPWLVPDIRLYASHSGGKGPRYESLAAYPLA</sequence>
<name>A0A1H8DHV7_9RHOB</name>
<proteinExistence type="inferred from homology"/>
<feature type="short sequence motif" description="HXTX 2" evidence="2">
    <location>
        <begin position="120"/>
        <end position="123"/>
    </location>
</feature>
<dbReference type="STRING" id="933059.SAMN04488103_10335"/>
<gene>
    <name evidence="3" type="ORF">SAMN04488103_10335</name>
</gene>
<dbReference type="EC" id="3.1.4.58" evidence="2"/>
<dbReference type="HAMAP" id="MF_01940">
    <property type="entry name" value="RNA_CPDase"/>
    <property type="match status" value="1"/>
</dbReference>
<dbReference type="GO" id="GO:0008664">
    <property type="term" value="F:RNA 2',3'-cyclic 3'-phosphodiesterase activity"/>
    <property type="evidence" value="ECO:0007669"/>
    <property type="project" value="UniProtKB-EC"/>
</dbReference>
<dbReference type="Pfam" id="PF13563">
    <property type="entry name" value="2_5_RNA_ligase2"/>
    <property type="match status" value="1"/>
</dbReference>
<feature type="short sequence motif" description="HXTX 1" evidence="2">
    <location>
        <begin position="37"/>
        <end position="40"/>
    </location>
</feature>
<comment type="catalytic activity">
    <reaction evidence="2">
        <text>a 3'-end 2',3'-cyclophospho-ribonucleotide-RNA + H2O = a 3'-end 2'-phospho-ribonucleotide-RNA + H(+)</text>
        <dbReference type="Rhea" id="RHEA:11828"/>
        <dbReference type="Rhea" id="RHEA-COMP:10464"/>
        <dbReference type="Rhea" id="RHEA-COMP:17353"/>
        <dbReference type="ChEBI" id="CHEBI:15377"/>
        <dbReference type="ChEBI" id="CHEBI:15378"/>
        <dbReference type="ChEBI" id="CHEBI:83064"/>
        <dbReference type="ChEBI" id="CHEBI:173113"/>
        <dbReference type="EC" id="3.1.4.58"/>
    </reaction>
</comment>
<dbReference type="SUPFAM" id="SSF55144">
    <property type="entry name" value="LigT-like"/>
    <property type="match status" value="1"/>
</dbReference>
<dbReference type="GO" id="GO:0004113">
    <property type="term" value="F:2',3'-cyclic-nucleotide 3'-phosphodiesterase activity"/>
    <property type="evidence" value="ECO:0007669"/>
    <property type="project" value="InterPro"/>
</dbReference>
<dbReference type="RefSeq" id="WP_091299283.1">
    <property type="nucleotide sequence ID" value="NZ_FOCE01000003.1"/>
</dbReference>
<reference evidence="3 4" key="1">
    <citation type="submission" date="2016-10" db="EMBL/GenBank/DDBJ databases">
        <authorList>
            <person name="de Groot N.N."/>
        </authorList>
    </citation>
    <scope>NUCLEOTIDE SEQUENCE [LARGE SCALE GENOMIC DNA]</scope>
    <source>
        <strain evidence="3 4">DSM 3857</strain>
    </source>
</reference>
<keyword evidence="1 2" id="KW-0378">Hydrolase</keyword>
<comment type="similarity">
    <text evidence="2">Belongs to the 2H phosphoesterase superfamily. ThpR family.</text>
</comment>